<proteinExistence type="predicted"/>
<name>A0A3L6ZQS9_9MICO</name>
<keyword evidence="2" id="KW-1185">Reference proteome</keyword>
<accession>A0A3L6ZQS9</accession>
<organism evidence="1 2">
    <name type="scientific">Mycetocola manganoxydans</name>
    <dbReference type="NCBI Taxonomy" id="699879"/>
    <lineage>
        <taxon>Bacteria</taxon>
        <taxon>Bacillati</taxon>
        <taxon>Actinomycetota</taxon>
        <taxon>Actinomycetes</taxon>
        <taxon>Micrococcales</taxon>
        <taxon>Microbacteriaceae</taxon>
        <taxon>Mycetocola</taxon>
    </lineage>
</organism>
<reference evidence="1 2" key="1">
    <citation type="submission" date="2018-10" db="EMBL/GenBank/DDBJ databases">
        <authorList>
            <person name="Li J."/>
        </authorList>
    </citation>
    <scope>NUCLEOTIDE SEQUENCE [LARGE SCALE GENOMIC DNA]</scope>
    <source>
        <strain evidence="1 2">CCTCC AB209002</strain>
    </source>
</reference>
<evidence type="ECO:0000313" key="1">
    <source>
        <dbReference type="EMBL" id="RLP70304.1"/>
    </source>
</evidence>
<protein>
    <submittedName>
        <fullName evidence="1">Uncharacterized protein</fullName>
    </submittedName>
</protein>
<sequence>MRSVKPVRPTKWEYFVGALCDDVDLECASDRQFWEKNPPEEAQLWRALWSAANATHYFHQSTPHPPFEPSSAVPDVVRSVLENCDSTVWWDTPIDRVDQRIVEWLEDDPTPLGQGGLSEALSEWTLRASQEGGDGPWWSAPLGPSVIRTSRSTPFAPAVHLVADEDDMGRNRARIHVASPIPSDARIYEISSASDWVALVDSAPLDVSISRDENWGERAPIYQPFPLPALRSKRPATTWWLPNWAKLASEYDGIHLTTWAYLDLSGIPIPARTGNTMIAGWSPDETVWLNQMPAKIASTFDIARLDDATWTPNPM</sequence>
<dbReference type="AlphaFoldDB" id="A0A3L6ZQS9"/>
<comment type="caution">
    <text evidence="1">The sequence shown here is derived from an EMBL/GenBank/DDBJ whole genome shotgun (WGS) entry which is preliminary data.</text>
</comment>
<dbReference type="Proteomes" id="UP000270299">
    <property type="component" value="Unassembled WGS sequence"/>
</dbReference>
<gene>
    <name evidence="1" type="ORF">D9V29_10125</name>
</gene>
<evidence type="ECO:0000313" key="2">
    <source>
        <dbReference type="Proteomes" id="UP000270299"/>
    </source>
</evidence>
<dbReference type="EMBL" id="RCUV01000010">
    <property type="protein sequence ID" value="RLP70304.1"/>
    <property type="molecule type" value="Genomic_DNA"/>
</dbReference>